<feature type="domain" description="Peptidase M48" evidence="12">
    <location>
        <begin position="120"/>
        <end position="339"/>
    </location>
</feature>
<evidence type="ECO:0000256" key="2">
    <source>
        <dbReference type="ARBA" id="ARBA00022475"/>
    </source>
</evidence>
<evidence type="ECO:0000256" key="6">
    <source>
        <dbReference type="ARBA" id="ARBA00022801"/>
    </source>
</evidence>
<evidence type="ECO:0000256" key="1">
    <source>
        <dbReference type="ARBA" id="ARBA00001947"/>
    </source>
</evidence>
<keyword evidence="3" id="KW-0645">Protease</keyword>
<evidence type="ECO:0000256" key="11">
    <source>
        <dbReference type="SAM" id="Phobius"/>
    </source>
</evidence>
<reference evidence="13" key="1">
    <citation type="submission" date="2018-05" db="EMBL/GenBank/DDBJ databases">
        <authorList>
            <person name="Lanie J.A."/>
            <person name="Ng W.-L."/>
            <person name="Kazmierczak K.M."/>
            <person name="Andrzejewski T.M."/>
            <person name="Davidsen T.M."/>
            <person name="Wayne K.J."/>
            <person name="Tettelin H."/>
            <person name="Glass J.I."/>
            <person name="Rusch D."/>
            <person name="Podicherti R."/>
            <person name="Tsui H.-C.T."/>
            <person name="Winkler M.E."/>
        </authorList>
    </citation>
    <scope>NUCLEOTIDE SEQUENCE</scope>
</reference>
<feature type="transmembrane region" description="Helical" evidence="11">
    <location>
        <begin position="237"/>
        <end position="258"/>
    </location>
</feature>
<evidence type="ECO:0000256" key="5">
    <source>
        <dbReference type="ARBA" id="ARBA00022723"/>
    </source>
</evidence>
<dbReference type="Gene3D" id="1.25.40.20">
    <property type="entry name" value="Ankyrin repeat-containing domain"/>
    <property type="match status" value="1"/>
</dbReference>
<feature type="transmembrane region" description="Helical" evidence="11">
    <location>
        <begin position="66"/>
        <end position="92"/>
    </location>
</feature>
<keyword evidence="10 11" id="KW-0472">Membrane</keyword>
<feature type="transmembrane region" description="Helical" evidence="11">
    <location>
        <begin position="16"/>
        <end position="46"/>
    </location>
</feature>
<gene>
    <name evidence="13" type="ORF">METZ01_LOCUS158121</name>
</gene>
<dbReference type="InterPro" id="IPR050083">
    <property type="entry name" value="HtpX_protease"/>
</dbReference>
<dbReference type="InterPro" id="IPR036770">
    <property type="entry name" value="Ankyrin_rpt-contain_sf"/>
</dbReference>
<keyword evidence="9" id="KW-0482">Metalloprotease</keyword>
<dbReference type="AlphaFoldDB" id="A0A382AWD5"/>
<evidence type="ECO:0000256" key="3">
    <source>
        <dbReference type="ARBA" id="ARBA00022670"/>
    </source>
</evidence>
<evidence type="ECO:0000256" key="10">
    <source>
        <dbReference type="ARBA" id="ARBA00023136"/>
    </source>
</evidence>
<dbReference type="PANTHER" id="PTHR43221:SF2">
    <property type="entry name" value="PROTEASE HTPX HOMOLOG"/>
    <property type="match status" value="1"/>
</dbReference>
<keyword evidence="8 11" id="KW-1133">Transmembrane helix</keyword>
<evidence type="ECO:0000256" key="7">
    <source>
        <dbReference type="ARBA" id="ARBA00022833"/>
    </source>
</evidence>
<dbReference type="Pfam" id="PF12796">
    <property type="entry name" value="Ank_2"/>
    <property type="match status" value="1"/>
</dbReference>
<dbReference type="EMBL" id="UINC01026929">
    <property type="protein sequence ID" value="SVB05267.1"/>
    <property type="molecule type" value="Genomic_DNA"/>
</dbReference>
<sequence length="729" mass="79336">MDFFDRQHDAKKKTTLLVFYFVLAVLFISLLNHLILSFSIILSGIIVAADEEIGDELREPILEFGLFFLMDLRILMIVTFLTFTFICLAALIRAYQLRNGSTSLALAMGGRFVSHSTTDSKEKQLLNIVDEMAIASSVPVPNIFVLDNEMGINAMALGSSVSDSVVLVTSGFLRQLNRQEAQGVIAHEFSHILNEDMKINMRMVVVIHGMLMLRSFGNFLIEGMGRRSTNEEGSTPFSIIGFGFVVTGSLGSGLAGLIKSAVLREREYLADASAVQFTRNPLGLAGALKKIGAHKYGSRVRSYKTEEVSHMFFGSSLRAVKAKLSSTHPPLLERIKPLDPTFDGDFTKVKIIEDSQFPPPEPPDISLVDAVSSGDLDAVRLHIDAGTDLNQKDDSGSTPVVIAALHGHKEITKVLLDKNDHTSEFVGGATSQEFNTISDIGSELGQGAIQAESASRLADTIGNPTIEHIDFASVLLRSIPEIVKEAAHDTHDACALVFALLLDKRENEVQQKQLGLVQDVFGEHMAKATGKLHDEVLKLDSRVKLPLVDLALGSLKQLAPDQFSSLKNLVNNIISADQAIDLFEFSLSKLVIRHLQPHFNGGSKKVSQVYSLKRLGNECSVLISAIANVAGGDEQTKQEAFDAGRAHVMSKIDVNFLSAEQCGLQQLDDALVELNRVTLKLKHLLIQAAAASISADGYLQIQEAEMLRVISDSLDCPMPPLAIALDTAA</sequence>
<keyword evidence="5" id="KW-0479">Metal-binding</keyword>
<keyword evidence="6" id="KW-0378">Hydrolase</keyword>
<accession>A0A382AWD5</accession>
<name>A0A382AWD5_9ZZZZ</name>
<evidence type="ECO:0000313" key="13">
    <source>
        <dbReference type="EMBL" id="SVB05267.1"/>
    </source>
</evidence>
<dbReference type="InterPro" id="IPR002110">
    <property type="entry name" value="Ankyrin_rpt"/>
</dbReference>
<dbReference type="GO" id="GO:0006508">
    <property type="term" value="P:proteolysis"/>
    <property type="evidence" value="ECO:0007669"/>
    <property type="project" value="UniProtKB-KW"/>
</dbReference>
<comment type="cofactor">
    <cofactor evidence="1">
        <name>Zn(2+)</name>
        <dbReference type="ChEBI" id="CHEBI:29105"/>
    </cofactor>
</comment>
<dbReference type="GO" id="GO:0004222">
    <property type="term" value="F:metalloendopeptidase activity"/>
    <property type="evidence" value="ECO:0007669"/>
    <property type="project" value="InterPro"/>
</dbReference>
<dbReference type="SUPFAM" id="SSF48403">
    <property type="entry name" value="Ankyrin repeat"/>
    <property type="match status" value="1"/>
</dbReference>
<evidence type="ECO:0000256" key="9">
    <source>
        <dbReference type="ARBA" id="ARBA00023049"/>
    </source>
</evidence>
<dbReference type="PANTHER" id="PTHR43221">
    <property type="entry name" value="PROTEASE HTPX"/>
    <property type="match status" value="1"/>
</dbReference>
<dbReference type="Gene3D" id="3.30.2010.10">
    <property type="entry name" value="Metalloproteases ('zincins'), catalytic domain"/>
    <property type="match status" value="1"/>
</dbReference>
<dbReference type="InterPro" id="IPR001915">
    <property type="entry name" value="Peptidase_M48"/>
</dbReference>
<dbReference type="GO" id="GO:0046872">
    <property type="term" value="F:metal ion binding"/>
    <property type="evidence" value="ECO:0007669"/>
    <property type="project" value="UniProtKB-KW"/>
</dbReference>
<keyword evidence="4 11" id="KW-0812">Transmembrane</keyword>
<protein>
    <recommendedName>
        <fullName evidence="12">Peptidase M48 domain-containing protein</fullName>
    </recommendedName>
</protein>
<evidence type="ECO:0000259" key="12">
    <source>
        <dbReference type="Pfam" id="PF01435"/>
    </source>
</evidence>
<dbReference type="Pfam" id="PF01435">
    <property type="entry name" value="Peptidase_M48"/>
    <property type="match status" value="1"/>
</dbReference>
<keyword evidence="7" id="KW-0862">Zinc</keyword>
<evidence type="ECO:0000256" key="8">
    <source>
        <dbReference type="ARBA" id="ARBA00022989"/>
    </source>
</evidence>
<keyword evidence="2" id="KW-1003">Cell membrane</keyword>
<organism evidence="13">
    <name type="scientific">marine metagenome</name>
    <dbReference type="NCBI Taxonomy" id="408172"/>
    <lineage>
        <taxon>unclassified sequences</taxon>
        <taxon>metagenomes</taxon>
        <taxon>ecological metagenomes</taxon>
    </lineage>
</organism>
<evidence type="ECO:0000256" key="4">
    <source>
        <dbReference type="ARBA" id="ARBA00022692"/>
    </source>
</evidence>
<proteinExistence type="predicted"/>